<dbReference type="SUPFAM" id="SSF140453">
    <property type="entry name" value="EsxAB dimer-like"/>
    <property type="match status" value="1"/>
</dbReference>
<dbReference type="AlphaFoldDB" id="A0A2T0K1D8"/>
<dbReference type="InterPro" id="IPR036689">
    <property type="entry name" value="ESAT-6-like_sf"/>
</dbReference>
<dbReference type="RefSeq" id="WP_146169438.1">
    <property type="nucleotide sequence ID" value="NZ_BOMO01000126.1"/>
</dbReference>
<dbReference type="EMBL" id="PVMZ01000019">
    <property type="protein sequence ID" value="PRX16607.1"/>
    <property type="molecule type" value="Genomic_DNA"/>
</dbReference>
<accession>A0A2T0K1D8</accession>
<sequence>MAAGITSGMNIAQVRQLAGDMTRAADEIRRLSQQITAKVHNTPWEGPDKKRFESDWQGHVKQLTTVAQALQDASRVATTNAQEQESASSR</sequence>
<reference evidence="1 2" key="1">
    <citation type="submission" date="2018-03" db="EMBL/GenBank/DDBJ databases">
        <title>Genomic Encyclopedia of Archaeal and Bacterial Type Strains, Phase II (KMG-II): from individual species to whole genera.</title>
        <authorList>
            <person name="Goeker M."/>
        </authorList>
    </citation>
    <scope>NUCLEOTIDE SEQUENCE [LARGE SCALE GENOMIC DNA]</scope>
    <source>
        <strain evidence="1 2">DSM 43146</strain>
    </source>
</reference>
<evidence type="ECO:0000313" key="1">
    <source>
        <dbReference type="EMBL" id="PRX16607.1"/>
    </source>
</evidence>
<name>A0A2T0K1D8_9ACTN</name>
<dbReference type="Gene3D" id="1.10.287.1060">
    <property type="entry name" value="ESAT-6-like"/>
    <property type="match status" value="1"/>
</dbReference>
<proteinExistence type="predicted"/>
<organism evidence="1 2">
    <name type="scientific">Actinoplanes italicus</name>
    <dbReference type="NCBI Taxonomy" id="113567"/>
    <lineage>
        <taxon>Bacteria</taxon>
        <taxon>Bacillati</taxon>
        <taxon>Actinomycetota</taxon>
        <taxon>Actinomycetes</taxon>
        <taxon>Micromonosporales</taxon>
        <taxon>Micromonosporaceae</taxon>
        <taxon>Actinoplanes</taxon>
    </lineage>
</organism>
<comment type="caution">
    <text evidence="1">The sequence shown here is derived from an EMBL/GenBank/DDBJ whole genome shotgun (WGS) entry which is preliminary data.</text>
</comment>
<dbReference type="OrthoDB" id="5244663at2"/>
<protein>
    <recommendedName>
        <fullName evidence="3">WXG100 family type VII secretion target</fullName>
    </recommendedName>
</protein>
<gene>
    <name evidence="1" type="ORF">CLV67_119188</name>
</gene>
<keyword evidence="2" id="KW-1185">Reference proteome</keyword>
<dbReference type="Proteomes" id="UP000239415">
    <property type="component" value="Unassembled WGS sequence"/>
</dbReference>
<evidence type="ECO:0008006" key="3">
    <source>
        <dbReference type="Google" id="ProtNLM"/>
    </source>
</evidence>
<evidence type="ECO:0000313" key="2">
    <source>
        <dbReference type="Proteomes" id="UP000239415"/>
    </source>
</evidence>